<dbReference type="Proteomes" id="UP000220127">
    <property type="component" value="Unassembled WGS sequence"/>
</dbReference>
<dbReference type="AlphaFoldDB" id="A0A9X6TZ23"/>
<dbReference type="PANTHER" id="PTHR46844:SF1">
    <property type="entry name" value="SLR5058 PROTEIN"/>
    <property type="match status" value="1"/>
</dbReference>
<dbReference type="SUPFAM" id="SSF52540">
    <property type="entry name" value="P-loop containing nucleoside triphosphate hydrolases"/>
    <property type="match status" value="1"/>
</dbReference>
<dbReference type="EMBL" id="NUPM01000055">
    <property type="protein sequence ID" value="PGY97259.1"/>
    <property type="molecule type" value="Genomic_DNA"/>
</dbReference>
<gene>
    <name evidence="3" type="ORF">COE48_32150</name>
    <name evidence="2" type="ORF">CON01_17210</name>
</gene>
<evidence type="ECO:0000259" key="1">
    <source>
        <dbReference type="Pfam" id="PF05729"/>
    </source>
</evidence>
<evidence type="ECO:0000313" key="5">
    <source>
        <dbReference type="Proteomes" id="UP000223445"/>
    </source>
</evidence>
<feature type="domain" description="NACHT" evidence="1">
    <location>
        <begin position="129"/>
        <end position="265"/>
    </location>
</feature>
<dbReference type="Proteomes" id="UP000223445">
    <property type="component" value="Unassembled WGS sequence"/>
</dbReference>
<dbReference type="InterPro" id="IPR027417">
    <property type="entry name" value="P-loop_NTPase"/>
</dbReference>
<accession>A0A9X6TZ23</accession>
<dbReference type="PANTHER" id="PTHR46844">
    <property type="entry name" value="SLR5058 PROTEIN"/>
    <property type="match status" value="1"/>
</dbReference>
<evidence type="ECO:0000313" key="3">
    <source>
        <dbReference type="EMBL" id="PGY97259.1"/>
    </source>
</evidence>
<evidence type="ECO:0000313" key="4">
    <source>
        <dbReference type="Proteomes" id="UP000220127"/>
    </source>
</evidence>
<dbReference type="Pfam" id="PF05729">
    <property type="entry name" value="NACHT"/>
    <property type="match status" value="1"/>
</dbReference>
<organism evidence="2 4">
    <name type="scientific">Bacillus thuringiensis</name>
    <dbReference type="NCBI Taxonomy" id="1428"/>
    <lineage>
        <taxon>Bacteria</taxon>
        <taxon>Bacillati</taxon>
        <taxon>Bacillota</taxon>
        <taxon>Bacilli</taxon>
        <taxon>Bacillales</taxon>
        <taxon>Bacillaceae</taxon>
        <taxon>Bacillus</taxon>
        <taxon>Bacillus cereus group</taxon>
    </lineage>
</organism>
<reference evidence="4 5" key="1">
    <citation type="submission" date="2017-09" db="EMBL/GenBank/DDBJ databases">
        <title>Large-scale bioinformatics analysis of Bacillus genomes uncovers conserved roles of natural products in bacterial physiology.</title>
        <authorList>
            <consortium name="Agbiome Team Llc"/>
            <person name="Bleich R.M."/>
            <person name="Grubbs K.J."/>
            <person name="Santa Maria K.C."/>
            <person name="Allen S.E."/>
            <person name="Farag S."/>
            <person name="Shank E.A."/>
            <person name="Bowers A."/>
        </authorList>
    </citation>
    <scope>NUCLEOTIDE SEQUENCE [LARGE SCALE GENOMIC DNA]</scope>
    <source>
        <strain evidence="3 5">AFS030179</strain>
        <strain evidence="2 4">AFS094940</strain>
    </source>
</reference>
<dbReference type="RefSeq" id="WP_080478041.1">
    <property type="nucleotide sequence ID" value="NZ_CP160238.1"/>
</dbReference>
<evidence type="ECO:0000313" key="2">
    <source>
        <dbReference type="EMBL" id="PED13170.1"/>
    </source>
</evidence>
<dbReference type="InterPro" id="IPR007111">
    <property type="entry name" value="NACHT_NTPase"/>
</dbReference>
<protein>
    <submittedName>
        <fullName evidence="2">NACHT domain-containing protein</fullName>
    </submittedName>
</protein>
<proteinExistence type="predicted"/>
<comment type="caution">
    <text evidence="2">The sequence shown here is derived from an EMBL/GenBank/DDBJ whole genome shotgun (WGS) entry which is preliminary data.</text>
</comment>
<name>A0A9X6TZ23_BACTU</name>
<dbReference type="EMBL" id="NVMD01000019">
    <property type="protein sequence ID" value="PED13170.1"/>
    <property type="molecule type" value="Genomic_DNA"/>
</dbReference>
<dbReference type="Gene3D" id="3.40.50.300">
    <property type="entry name" value="P-loop containing nucleotide triphosphate hydrolases"/>
    <property type="match status" value="1"/>
</dbReference>
<sequence length="691" mass="81234">MAQVETIDTVSKLLLEPASRAATTEIAKYLFCNLDTKIKKVFNKRKISADSYEELAEKFSNYLEKSYFEYSSIPTLALKDKRVSLENIYEPLTLKEAGVNDLANQAEYTLLNYDDSFFENHPKLIIFDNAGMGKSTFLKFLFLSAMQQRIQLPIFIELRHLKNDNSVLDEIYKKINYLSDEFNKENILELIKDGDFLFFLDGYDEISRSDREKVSADLKQFLIHANKNRFIITSRPDAGLNLATFEKYKIRNLKLDEAFSIIRKYDNITGYRLQKELIETIKNSEQHFNSFLKNPMFVSLLYVTYKNKRELPLTQASFYRTVYDALYSDHDLTKDDEFKRDRGSDLSRDELEFFFQKFAYYCFVKDISNFEIDPLQNIIREVLKDNYFSNKNQAHDIFVDITQHVPLLTKDGVDYKWIHKSFLEYFTAKYISTHIKKTNFLQSLMKKNLLDYENMLKIYVDIDRSTFDSVLVEPLLNSFLKHVEKEPPTGHILQLREKTFLKQYIMTQVKKDMVDEMLSLIDGDKRDLSGKLYRITSEKCQAKYNIFLKSMSIRPVRSSNGELENQNLIGSAPYKNPMASYENPVDNNEILVGILKEKNYPFIKIESKENIEKARTSIPRLSFFNHLDVKEDNIMLINKNTFFKDSDINLSELYLATISLMHSQISLSYGKVKDYLVQMRKQDEDFLDLWD</sequence>